<comment type="subcellular location">
    <subcellularLocation>
        <location evidence="1">Cell membrane</location>
        <topology evidence="1">Multi-pass membrane protein</topology>
    </subcellularLocation>
</comment>
<dbReference type="InterPro" id="IPR018383">
    <property type="entry name" value="UPF0324_pro"/>
</dbReference>
<name>A0ABT2HTF9_9MICC</name>
<proteinExistence type="inferred from homology"/>
<gene>
    <name evidence="8" type="ORF">M3B43_11810</name>
</gene>
<keyword evidence="4 7" id="KW-0812">Transmembrane</keyword>
<dbReference type="RefSeq" id="WP_260073840.1">
    <property type="nucleotide sequence ID" value="NZ_JALXMO010000056.1"/>
</dbReference>
<evidence type="ECO:0000313" key="8">
    <source>
        <dbReference type="EMBL" id="MCT1607987.1"/>
    </source>
</evidence>
<feature type="transmembrane region" description="Helical" evidence="7">
    <location>
        <begin position="12"/>
        <end position="31"/>
    </location>
</feature>
<dbReference type="EMBL" id="JALXMO010000056">
    <property type="protein sequence ID" value="MCT1607987.1"/>
    <property type="molecule type" value="Genomic_DNA"/>
</dbReference>
<evidence type="ECO:0000256" key="2">
    <source>
        <dbReference type="ARBA" id="ARBA00007977"/>
    </source>
</evidence>
<comment type="similarity">
    <text evidence="2">Belongs to the UPF0324 family.</text>
</comment>
<evidence type="ECO:0000256" key="3">
    <source>
        <dbReference type="ARBA" id="ARBA00022475"/>
    </source>
</evidence>
<evidence type="ECO:0000256" key="1">
    <source>
        <dbReference type="ARBA" id="ARBA00004651"/>
    </source>
</evidence>
<feature type="transmembrane region" description="Helical" evidence="7">
    <location>
        <begin position="268"/>
        <end position="286"/>
    </location>
</feature>
<evidence type="ECO:0000313" key="9">
    <source>
        <dbReference type="Proteomes" id="UP001205046"/>
    </source>
</evidence>
<feature type="transmembrane region" description="Helical" evidence="7">
    <location>
        <begin position="327"/>
        <end position="349"/>
    </location>
</feature>
<evidence type="ECO:0000256" key="5">
    <source>
        <dbReference type="ARBA" id="ARBA00022989"/>
    </source>
</evidence>
<keyword evidence="9" id="KW-1185">Reference proteome</keyword>
<keyword evidence="6 7" id="KW-0472">Membrane</keyword>
<dbReference type="Pfam" id="PF03601">
    <property type="entry name" value="Cons_hypoth698"/>
    <property type="match status" value="1"/>
</dbReference>
<accession>A0ABT2HTF9</accession>
<evidence type="ECO:0000256" key="6">
    <source>
        <dbReference type="ARBA" id="ARBA00023136"/>
    </source>
</evidence>
<sequence length="350" mass="35957">MPDFTWNNLQRTAYRIWPGAALALIIAAAAHRLIAEWLPVSSLLIAIILGIALRTLGWVPDWAETGLKWSAKFPLRLGIVLLGLQLAVGDVLGLGAEVIVIVLLTVVATFFGMRLLGPLMRADKTTTALLATGTSICGASAVAAAASVLDRGDGRDVQGRHIEPATATALAVVTLYGTVAMLVLPVLVPMLSLGEREAGVWIGASVHEVGQVVAAGGLVGATALSVATMVKLARVLLLAPAVVTLRLGESRGQAKGQQGLTGGKRPPLLPWFVVGFLGAVGLNSLWPLEPGAADFISQVTTMLLTVAMVGIGAAVNLKDLRRTGGPALALGAAGSLIAGGVALLGVWLLL</sequence>
<dbReference type="PANTHER" id="PTHR30106">
    <property type="entry name" value="INNER MEMBRANE PROTEIN YEIH-RELATED"/>
    <property type="match status" value="1"/>
</dbReference>
<feature type="transmembrane region" description="Helical" evidence="7">
    <location>
        <begin position="292"/>
        <end position="315"/>
    </location>
</feature>
<comment type="caution">
    <text evidence="8">The sequence shown here is derived from an EMBL/GenBank/DDBJ whole genome shotgun (WGS) entry which is preliminary data.</text>
</comment>
<evidence type="ECO:0000256" key="7">
    <source>
        <dbReference type="SAM" id="Phobius"/>
    </source>
</evidence>
<feature type="transmembrane region" description="Helical" evidence="7">
    <location>
        <begin position="69"/>
        <end position="88"/>
    </location>
</feature>
<protein>
    <submittedName>
        <fullName evidence="8">Sulfate exporter family transporter</fullName>
    </submittedName>
</protein>
<feature type="transmembrane region" description="Helical" evidence="7">
    <location>
        <begin position="169"/>
        <end position="188"/>
    </location>
</feature>
<feature type="transmembrane region" description="Helical" evidence="7">
    <location>
        <begin position="94"/>
        <end position="116"/>
    </location>
</feature>
<keyword evidence="5 7" id="KW-1133">Transmembrane helix</keyword>
<keyword evidence="3" id="KW-1003">Cell membrane</keyword>
<feature type="transmembrane region" description="Helical" evidence="7">
    <location>
        <begin position="37"/>
        <end position="57"/>
    </location>
</feature>
<dbReference type="Proteomes" id="UP001205046">
    <property type="component" value="Unassembled WGS sequence"/>
</dbReference>
<dbReference type="PANTHER" id="PTHR30106:SF2">
    <property type="entry name" value="UPF0324 INNER MEMBRANE PROTEIN YEIH"/>
    <property type="match status" value="1"/>
</dbReference>
<reference evidence="8 9" key="1">
    <citation type="submission" date="2022-04" db="EMBL/GenBank/DDBJ databases">
        <title>Human microbiome associated bacterial genomes.</title>
        <authorList>
            <person name="Sandstrom S."/>
            <person name="Salamzade R."/>
            <person name="Kalan L.R."/>
        </authorList>
    </citation>
    <scope>NUCLEOTIDE SEQUENCE [LARGE SCALE GENOMIC DNA]</scope>
    <source>
        <strain evidence="9">p3-SID767</strain>
    </source>
</reference>
<evidence type="ECO:0000256" key="4">
    <source>
        <dbReference type="ARBA" id="ARBA00022692"/>
    </source>
</evidence>
<organism evidence="8 9">
    <name type="scientific">Nesterenkonia massiliensis</name>
    <dbReference type="NCBI Taxonomy" id="1232429"/>
    <lineage>
        <taxon>Bacteria</taxon>
        <taxon>Bacillati</taxon>
        <taxon>Actinomycetota</taxon>
        <taxon>Actinomycetes</taxon>
        <taxon>Micrococcales</taxon>
        <taxon>Micrococcaceae</taxon>
        <taxon>Nesterenkonia</taxon>
    </lineage>
</organism>
<feature type="transmembrane region" description="Helical" evidence="7">
    <location>
        <begin position="128"/>
        <end position="149"/>
    </location>
</feature>